<dbReference type="PANTHER" id="PTHR33744">
    <property type="entry name" value="CARBOHYDRATE DIACID REGULATOR"/>
    <property type="match status" value="1"/>
</dbReference>
<reference evidence="5" key="1">
    <citation type="submission" date="2021-01" db="EMBL/GenBank/DDBJ databases">
        <title>Whole genome shotgun sequence of Cellulomonas pakistanensis NBRC 110800.</title>
        <authorList>
            <person name="Komaki H."/>
            <person name="Tamura T."/>
        </authorList>
    </citation>
    <scope>NUCLEOTIDE SEQUENCE</scope>
    <source>
        <strain evidence="5">NBRC 110800</strain>
    </source>
</reference>
<gene>
    <name evidence="5" type="ORF">Cpa01nite_22120</name>
</gene>
<dbReference type="AlphaFoldDB" id="A0A919PA55"/>
<evidence type="ECO:0000313" key="5">
    <source>
        <dbReference type="EMBL" id="GIG36831.1"/>
    </source>
</evidence>
<evidence type="ECO:0000259" key="3">
    <source>
        <dbReference type="Pfam" id="PF13556"/>
    </source>
</evidence>
<protein>
    <recommendedName>
        <fullName evidence="7">PucR family transcriptional regulator</fullName>
    </recommendedName>
</protein>
<comment type="caution">
    <text evidence="5">The sequence shown here is derived from an EMBL/GenBank/DDBJ whole genome shotgun (WGS) entry which is preliminary data.</text>
</comment>
<evidence type="ECO:0008006" key="7">
    <source>
        <dbReference type="Google" id="ProtNLM"/>
    </source>
</evidence>
<keyword evidence="6" id="KW-1185">Reference proteome</keyword>
<evidence type="ECO:0000259" key="4">
    <source>
        <dbReference type="Pfam" id="PF17853"/>
    </source>
</evidence>
<accession>A0A919PA55</accession>
<dbReference type="InterPro" id="IPR041522">
    <property type="entry name" value="CdaR_GGDEF"/>
</dbReference>
<evidence type="ECO:0000256" key="1">
    <source>
        <dbReference type="ARBA" id="ARBA00006754"/>
    </source>
</evidence>
<evidence type="ECO:0000313" key="6">
    <source>
        <dbReference type="Proteomes" id="UP000642125"/>
    </source>
</evidence>
<proteinExistence type="inferred from homology"/>
<evidence type="ECO:0000256" key="2">
    <source>
        <dbReference type="SAM" id="MobiDB-lite"/>
    </source>
</evidence>
<dbReference type="EMBL" id="BONO01000016">
    <property type="protein sequence ID" value="GIG36831.1"/>
    <property type="molecule type" value="Genomic_DNA"/>
</dbReference>
<comment type="similarity">
    <text evidence="1">Belongs to the CdaR family.</text>
</comment>
<dbReference type="InterPro" id="IPR051448">
    <property type="entry name" value="CdaR-like_regulators"/>
</dbReference>
<feature type="domain" description="CdaR GGDEF-like" evidence="4">
    <location>
        <begin position="278"/>
        <end position="387"/>
    </location>
</feature>
<dbReference type="Gene3D" id="1.10.10.2840">
    <property type="entry name" value="PucR C-terminal helix-turn-helix domain"/>
    <property type="match status" value="1"/>
</dbReference>
<feature type="compositionally biased region" description="Pro residues" evidence="2">
    <location>
        <begin position="85"/>
        <end position="97"/>
    </location>
</feature>
<feature type="region of interest" description="Disordered" evidence="2">
    <location>
        <begin position="1"/>
        <end position="105"/>
    </location>
</feature>
<dbReference type="Pfam" id="PF17853">
    <property type="entry name" value="GGDEF_2"/>
    <property type="match status" value="1"/>
</dbReference>
<dbReference type="InterPro" id="IPR042070">
    <property type="entry name" value="PucR_C-HTH_sf"/>
</dbReference>
<feature type="compositionally biased region" description="Low complexity" evidence="2">
    <location>
        <begin position="47"/>
        <end position="84"/>
    </location>
</feature>
<name>A0A919PA55_9CELL</name>
<dbReference type="Proteomes" id="UP000642125">
    <property type="component" value="Unassembled WGS sequence"/>
</dbReference>
<dbReference type="InterPro" id="IPR025736">
    <property type="entry name" value="PucR_C-HTH_dom"/>
</dbReference>
<feature type="domain" description="PucR C-terminal helix-turn-helix" evidence="3">
    <location>
        <begin position="436"/>
        <end position="493"/>
    </location>
</feature>
<dbReference type="PANTHER" id="PTHR33744:SF7">
    <property type="entry name" value="PUCR FAMILY TRANSCRIPTIONAL REGULATOR"/>
    <property type="match status" value="1"/>
</dbReference>
<sequence>MTRHYPVPSSRTGRTVRHLPADARDLCRFPTTGPYAPGMPQPRRKPAAPATEAATPAASPAASPRPTTAAGRATTATAPLATPTTAPPAPEAAPAPAPADGLSPARTRTRAGRIATAPDASNGETLRRVREGSGVLAAAAMRRLDEDLDWYRALPADDRSWVGLVAQAGITAFVTWFADPSRPPHGVGEIFATAPPELTRSISLQHTLQLVRVVVDVVESHSDRLAAPGGERDLLEAVLRYSREVAFSAAEVYARAAEVRGAWDARLEALVVDALLRGDVDDSLRSRVAALGWSGRGSTLVVVGTTASPLDDVRTSDLRRATRRAADDALVGIQGDRLVVFLGGTGDLREAAASLIPRFGPGPVVLGPTGADLADAARSARAALAGLVAIHAWPQAPRPVLADDLLPERVLVGDASARALLVEQAYVPLLASTGSLLETLTAYLAAGRSLEAAARTLYVHPNTVRYRLRRVAEVTGWDPLDPREAYVLQQALAVGRLDHPGA</sequence>
<organism evidence="5 6">
    <name type="scientific">Cellulomonas pakistanensis</name>
    <dbReference type="NCBI Taxonomy" id="992287"/>
    <lineage>
        <taxon>Bacteria</taxon>
        <taxon>Bacillati</taxon>
        <taxon>Actinomycetota</taxon>
        <taxon>Actinomycetes</taxon>
        <taxon>Micrococcales</taxon>
        <taxon>Cellulomonadaceae</taxon>
        <taxon>Cellulomonas</taxon>
    </lineage>
</organism>
<dbReference type="Pfam" id="PF13556">
    <property type="entry name" value="HTH_30"/>
    <property type="match status" value="1"/>
</dbReference>